<keyword evidence="2" id="KW-1185">Reference proteome</keyword>
<proteinExistence type="predicted"/>
<evidence type="ECO:0000313" key="2">
    <source>
        <dbReference type="Proteomes" id="UP001497623"/>
    </source>
</evidence>
<name>A0AAV2QVL7_MEGNR</name>
<gene>
    <name evidence="1" type="ORF">MNOR_LOCUS17586</name>
</gene>
<dbReference type="Proteomes" id="UP001497623">
    <property type="component" value="Unassembled WGS sequence"/>
</dbReference>
<comment type="caution">
    <text evidence="1">The sequence shown here is derived from an EMBL/GenBank/DDBJ whole genome shotgun (WGS) entry which is preliminary data.</text>
</comment>
<reference evidence="1 2" key="1">
    <citation type="submission" date="2024-05" db="EMBL/GenBank/DDBJ databases">
        <authorList>
            <person name="Wallberg A."/>
        </authorList>
    </citation>
    <scope>NUCLEOTIDE SEQUENCE [LARGE SCALE GENOMIC DNA]</scope>
</reference>
<evidence type="ECO:0000313" key="1">
    <source>
        <dbReference type="EMBL" id="CAL4103538.1"/>
    </source>
</evidence>
<organism evidence="1 2">
    <name type="scientific">Meganyctiphanes norvegica</name>
    <name type="common">Northern krill</name>
    <name type="synonym">Thysanopoda norvegica</name>
    <dbReference type="NCBI Taxonomy" id="48144"/>
    <lineage>
        <taxon>Eukaryota</taxon>
        <taxon>Metazoa</taxon>
        <taxon>Ecdysozoa</taxon>
        <taxon>Arthropoda</taxon>
        <taxon>Crustacea</taxon>
        <taxon>Multicrustacea</taxon>
        <taxon>Malacostraca</taxon>
        <taxon>Eumalacostraca</taxon>
        <taxon>Eucarida</taxon>
        <taxon>Euphausiacea</taxon>
        <taxon>Euphausiidae</taxon>
        <taxon>Meganyctiphanes</taxon>
    </lineage>
</organism>
<accession>A0AAV2QVL7</accession>
<dbReference type="EMBL" id="CAXKWB010012161">
    <property type="protein sequence ID" value="CAL4103538.1"/>
    <property type="molecule type" value="Genomic_DNA"/>
</dbReference>
<protein>
    <submittedName>
        <fullName evidence="1">Uncharacterized protein</fullName>
    </submittedName>
</protein>
<dbReference type="AlphaFoldDB" id="A0AAV2QVL7"/>
<sequence length="115" mass="12846">MALIESSVCTMVPDSKDFTCPETTATDPSTNDTSVDRAIRMWTSVFARCSTGHTWTPMSTLSTQEKQEESVRLEAHNAQLREILKDIRAKKDRIVALMPGFLADARARAQSELIE</sequence>